<dbReference type="EMBL" id="WUTW01000001">
    <property type="protein sequence ID" value="MXQ63400.1"/>
    <property type="molecule type" value="Genomic_DNA"/>
</dbReference>
<dbReference type="AlphaFoldDB" id="A0A6I4W3V8"/>
<sequence>MRTGPGRLRAAARQWARPREFRIRPAPWPDDALAVLADLVRAIEAETAAHRAALDAPGPERPVDALEPERPADAPGPAWAVDAPERDAAPAADGLPGSSAADLATSVWRLRAKLAATPDAPRALVRHVDTAWDTLADAGIVIRDHLHEPFDPGLSISVAAYEATPGLRREEVIETLRPSVFLHGRTLQMGEVIVGTPEKSEEKAGAEETHTR</sequence>
<evidence type="ECO:0000313" key="2">
    <source>
        <dbReference type="EMBL" id="MXQ63400.1"/>
    </source>
</evidence>
<protein>
    <recommendedName>
        <fullName evidence="4">Nucleotide exchange factor GrpE</fullName>
    </recommendedName>
</protein>
<dbReference type="OrthoDB" id="3213585at2"/>
<feature type="compositionally biased region" description="Basic and acidic residues" evidence="1">
    <location>
        <begin position="61"/>
        <end position="72"/>
    </location>
</feature>
<comment type="caution">
    <text evidence="2">The sequence shown here is derived from an EMBL/GenBank/DDBJ whole genome shotgun (WGS) entry which is preliminary data.</text>
</comment>
<evidence type="ECO:0000313" key="3">
    <source>
        <dbReference type="Proteomes" id="UP000431901"/>
    </source>
</evidence>
<gene>
    <name evidence="2" type="ORF">GQ466_05070</name>
</gene>
<dbReference type="Proteomes" id="UP000431901">
    <property type="component" value="Unassembled WGS sequence"/>
</dbReference>
<feature type="region of interest" description="Disordered" evidence="1">
    <location>
        <begin position="52"/>
        <end position="81"/>
    </location>
</feature>
<accession>A0A6I4W3V8</accession>
<dbReference type="RefSeq" id="WP_161101567.1">
    <property type="nucleotide sequence ID" value="NZ_JBHLYI010000002.1"/>
</dbReference>
<evidence type="ECO:0008006" key="4">
    <source>
        <dbReference type="Google" id="ProtNLM"/>
    </source>
</evidence>
<keyword evidence="3" id="KW-1185">Reference proteome</keyword>
<organism evidence="2 3">
    <name type="scientific">Actinomadura rayongensis</name>
    <dbReference type="NCBI Taxonomy" id="1429076"/>
    <lineage>
        <taxon>Bacteria</taxon>
        <taxon>Bacillati</taxon>
        <taxon>Actinomycetota</taxon>
        <taxon>Actinomycetes</taxon>
        <taxon>Streptosporangiales</taxon>
        <taxon>Thermomonosporaceae</taxon>
        <taxon>Actinomadura</taxon>
    </lineage>
</organism>
<name>A0A6I4W3V8_9ACTN</name>
<reference evidence="2 3" key="1">
    <citation type="submission" date="2019-12" db="EMBL/GenBank/DDBJ databases">
        <title>Nocardia macrotermitis sp. nov. and Nocardia aurantia sp. nov., isolated from the gut of the fungus growing-termite Macrotermes natalensis.</title>
        <authorList>
            <person name="Christine B."/>
            <person name="Rene B."/>
        </authorList>
    </citation>
    <scope>NUCLEOTIDE SEQUENCE [LARGE SCALE GENOMIC DNA]</scope>
    <source>
        <strain evidence="2 3">DSM 102126</strain>
    </source>
</reference>
<proteinExistence type="predicted"/>
<evidence type="ECO:0000256" key="1">
    <source>
        <dbReference type="SAM" id="MobiDB-lite"/>
    </source>
</evidence>